<dbReference type="CDD" id="cd12117">
    <property type="entry name" value="A_NRPS_Srf_like"/>
    <property type="match status" value="1"/>
</dbReference>
<dbReference type="Gene3D" id="1.10.1200.10">
    <property type="entry name" value="ACP-like"/>
    <property type="match status" value="2"/>
</dbReference>
<evidence type="ECO:0000256" key="3">
    <source>
        <dbReference type="ARBA" id="ARBA00022553"/>
    </source>
</evidence>
<dbReference type="PROSITE" id="PS50075">
    <property type="entry name" value="CARRIER"/>
    <property type="match status" value="2"/>
</dbReference>
<keyword evidence="3" id="KW-0597">Phosphoprotein</keyword>
<dbReference type="InterPro" id="IPR042099">
    <property type="entry name" value="ANL_N_sf"/>
</dbReference>
<evidence type="ECO:0000313" key="7">
    <source>
        <dbReference type="Proteomes" id="UP000326029"/>
    </source>
</evidence>
<feature type="compositionally biased region" description="Low complexity" evidence="4">
    <location>
        <begin position="94"/>
        <end position="103"/>
    </location>
</feature>
<dbReference type="InterPro" id="IPR025110">
    <property type="entry name" value="AMP-bd_C"/>
</dbReference>
<dbReference type="Gene3D" id="3.30.300.30">
    <property type="match status" value="2"/>
</dbReference>
<dbReference type="InterPro" id="IPR006162">
    <property type="entry name" value="Ppantetheine_attach_site"/>
</dbReference>
<dbReference type="InterPro" id="IPR020845">
    <property type="entry name" value="AMP-binding_CS"/>
</dbReference>
<dbReference type="InterPro" id="IPR000873">
    <property type="entry name" value="AMP-dep_synth/lig_dom"/>
</dbReference>
<dbReference type="InterPro" id="IPR010071">
    <property type="entry name" value="AA_adenyl_dom"/>
</dbReference>
<dbReference type="SUPFAM" id="SSF56801">
    <property type="entry name" value="Acetyl-CoA synthetase-like"/>
    <property type="match status" value="2"/>
</dbReference>
<sequence>MGRDRHQLPPDDHARAPPGPGQRDRALALLGHPRRRLPDGRRPRHRPRPARDRRDLGDRPLRPLADRAALPRAPDAPAGDAGGDPDGRPEPRRLPLAPLSDPDPSVPPPSKEEPDVAAIASVRDRLPDEPSAPGLPTDRRRTAGSRAARDSVTVPLDGPVAERLDRVADTLGTDRFTVLTTVFALLLSRYSGTADVVVGITAPEGPEAPTTPSPLHAHVDEAHTFADLVAAVRDTLAESADTPPPRPDDSPHTPTPFRTLTGPRGAGPAPLADLALLWDAPAADGIRSGTLAYDPALFDRATPERFAAQFATLLEAALAAPGSPLHALGHTTPEERALLTAWGTAPARATAPRSVVEALLDHPAADPDSVALVFPDGTLTHAGLRARAERAADALLARGVRPEDTVGLAVEASSALVVAMLAVLTAGAAYVPLDPGHPHARLAHMVEDSRTRLVIADREVAFGDGVAVVRLDELEAWDAPEAGPGGPPGRPARPHPEQRACVLYTSGSTGRPKGVAITHRGIVRLVCGTDYLDWGPSDVVGQVANTSFDAATFEIWGALLNGARLVGVPKHEVLDPAALRRRVETDGITSMLLTTAVFHKCADADPGMFAPLRTLFFGGEAADVRRVRAVRRAAPGVRLVNAYGPTEGTTIASRHDVGDPAPEDRIPIGRPITGTELYVLDRRGRHAGVGLPGELHIGGPGLARGYTGRPGLTAERFVPSPFGTGERLYRTGDIARWRADGTLEYLGRADAQVKIRGVRIEPGEIAAVLRDHPGVREAVVVPRGEDDRRALAAYVVPADGERAEPRALRSFAAERLPAALVPVWYVSLDELPVTPNGKADLAALPEPTGDDEARSRAFVPPRGATEKLVARVWSELLGRAELSADDDFFALGGNSLLAAQAAGRVAAGLGADIGPRSVFEAPTVSAFARRAAAAGSARTAPPLLPAGPAPQPLSFAQRRLWFLDRLTSGGPLYNVPLALTLTGDLDPDALRAAVRELVRRHASLRTRLTATDGGDPVQTVDPAGEPAWTAEDLGRLPGPERAAAAEERAWAEAALPFDLSAGPLARFRLLRLDARHAVLLVTLHHAVSDGWSVGVLLRDLTALYRAALDGGAAPLPPLPVQYPDYTAWQRALLDGPVRDVQLGYWRDCLAGAPPVLDLPADRPRPALPRHAGDTVPVRLPAKVTARLGEVGTRLGTTRFMTLLAVFSLLLGRYAGVRDVSVGTPVSGRTRPEVEDLIGFFVNTLVLRSRWDEEQTFAEFLAAVREGVLSAFEHQDVPFEHVVEAVRPPRDPGRTPLFQVMMAMQDVPREVPVAPDLAMTVSEPAASVAKFDLTLVWEESSLESGELRGAIEYDVDLFDRATVERFAGHFTTLLEAALAAPETPLHALSMLGGAELETLVGGPGTGAADTPGTLLDLLADASARWGGRTAVSQDGRSLTHAELAARSDRIARRLRALGVGPGSRVVVCLERSLAWPAALIGVMKTGAAYVPVDAGAPRDRLDRVVADAEAALVLGSAATAGRAGGTVPFLTVEEALHGPAGDAADAGDSRDGTTDPAGDAAGLPAVPPGATAYVLYTSGTTGAPKGVCVSQANLAHTLGAVADRYGLHPDDRVLQFASLGFDVAAEELFGTLIRGGHVVLLPAGPVPGIAELTGLARRDRLTVLNLPASYWHEWVAVLDRHPVTDCPGLRLVVVGSERVDAGRLAEWRAAAPPGVRWINAYGPTETTITATLYEPAPGEPGGGTTVPIGRPLPGVRAYVLDERLRPVPRGVHGDLFLAGPGVSQGYLGDPGRTAAAFPPDPWGPPGERMYATGDRVRATADGTLEFLGRTDHQVKLRGFRIELGEIEAALTAHPRVRDAAALLREDVPGKPLLVGYAALSGPVTDAELREHLARRLPEYMLPAALVLMDALPRGERGKTDRRALPAPATQGGTARAPLRGEAERLVAAVWAEVLAVDEVGAEDNFFEAGGHSLLLLRVQARLTERLGRQIPVVDLFAHPTVRSLARHLAEGEEDPAATGDAGRRRAAARKAHTRARTPRRTTR</sequence>
<feature type="region of interest" description="Disordered" evidence="4">
    <location>
        <begin position="1539"/>
        <end position="1563"/>
    </location>
</feature>
<dbReference type="Pfam" id="PF00501">
    <property type="entry name" value="AMP-binding"/>
    <property type="match status" value="2"/>
</dbReference>
<evidence type="ECO:0000256" key="1">
    <source>
        <dbReference type="ARBA" id="ARBA00001957"/>
    </source>
</evidence>
<name>A0ABX6BFS1_9ACTN</name>
<proteinExistence type="predicted"/>
<dbReference type="InterPro" id="IPR023213">
    <property type="entry name" value="CAT-like_dom_sf"/>
</dbReference>
<gene>
    <name evidence="6" type="ORF">CP977_14640</name>
</gene>
<dbReference type="EMBL" id="CP023693">
    <property type="protein sequence ID" value="QEV33248.1"/>
    <property type="molecule type" value="Genomic_DNA"/>
</dbReference>
<dbReference type="Gene3D" id="3.30.559.30">
    <property type="entry name" value="Nonribosomal peptide synthetase, condensation domain"/>
    <property type="match status" value="2"/>
</dbReference>
<keyword evidence="2" id="KW-0596">Phosphopantetheine</keyword>
<dbReference type="SUPFAM" id="SSF52777">
    <property type="entry name" value="CoA-dependent acyltransferases"/>
    <property type="match status" value="3"/>
</dbReference>
<dbReference type="Gene3D" id="2.30.38.10">
    <property type="entry name" value="Luciferase, Domain 3"/>
    <property type="match status" value="1"/>
</dbReference>
<organism evidence="6 7">
    <name type="scientific">Streptomyces cinereoruber</name>
    <dbReference type="NCBI Taxonomy" id="67260"/>
    <lineage>
        <taxon>Bacteria</taxon>
        <taxon>Bacillati</taxon>
        <taxon>Actinomycetota</taxon>
        <taxon>Actinomycetes</taxon>
        <taxon>Kitasatosporales</taxon>
        <taxon>Streptomycetaceae</taxon>
        <taxon>Streptomyces</taxon>
    </lineage>
</organism>
<dbReference type="Gene3D" id="3.40.50.12780">
    <property type="entry name" value="N-terminal domain of ligase-like"/>
    <property type="match status" value="1"/>
</dbReference>
<dbReference type="PROSITE" id="PS00455">
    <property type="entry name" value="AMP_BINDING"/>
    <property type="match status" value="2"/>
</dbReference>
<dbReference type="PANTHER" id="PTHR45527">
    <property type="entry name" value="NONRIBOSOMAL PEPTIDE SYNTHETASE"/>
    <property type="match status" value="1"/>
</dbReference>
<dbReference type="Pfam" id="PF13193">
    <property type="entry name" value="AMP-binding_C"/>
    <property type="match status" value="2"/>
</dbReference>
<dbReference type="InterPro" id="IPR001242">
    <property type="entry name" value="Condensation_dom"/>
</dbReference>
<feature type="compositionally biased region" description="Basic and acidic residues" evidence="4">
    <location>
        <begin position="49"/>
        <end position="65"/>
    </location>
</feature>
<dbReference type="CDD" id="cd05930">
    <property type="entry name" value="A_NRPS"/>
    <property type="match status" value="1"/>
</dbReference>
<dbReference type="Gene3D" id="3.40.50.980">
    <property type="match status" value="2"/>
</dbReference>
<protein>
    <submittedName>
        <fullName evidence="6">Amino acid adenylation domain-containing protein</fullName>
    </submittedName>
</protein>
<feature type="compositionally biased region" description="Low complexity" evidence="4">
    <location>
        <begin position="66"/>
        <end position="79"/>
    </location>
</feature>
<accession>A0ABX6BFS1</accession>
<dbReference type="PROSITE" id="PS00012">
    <property type="entry name" value="PHOSPHOPANTETHEINE"/>
    <property type="match status" value="1"/>
</dbReference>
<dbReference type="CDD" id="cd19531">
    <property type="entry name" value="LCL_NRPS-like"/>
    <property type="match status" value="1"/>
</dbReference>
<dbReference type="Gene3D" id="3.30.559.10">
    <property type="entry name" value="Chloramphenicol acetyltransferase-like domain"/>
    <property type="match status" value="1"/>
</dbReference>
<dbReference type="SMART" id="SM00823">
    <property type="entry name" value="PKS_PP"/>
    <property type="match status" value="2"/>
</dbReference>
<evidence type="ECO:0000256" key="2">
    <source>
        <dbReference type="ARBA" id="ARBA00022450"/>
    </source>
</evidence>
<feature type="compositionally biased region" description="Basic and acidic residues" evidence="4">
    <location>
        <begin position="1"/>
        <end position="15"/>
    </location>
</feature>
<dbReference type="InterPro" id="IPR036736">
    <property type="entry name" value="ACP-like_sf"/>
</dbReference>
<dbReference type="InterPro" id="IPR009081">
    <property type="entry name" value="PP-bd_ACP"/>
</dbReference>
<comment type="cofactor">
    <cofactor evidence="1">
        <name>pantetheine 4'-phosphate</name>
        <dbReference type="ChEBI" id="CHEBI:47942"/>
    </cofactor>
</comment>
<feature type="domain" description="Carrier" evidence="5">
    <location>
        <begin position="1936"/>
        <end position="2011"/>
    </location>
</feature>
<dbReference type="PANTHER" id="PTHR45527:SF1">
    <property type="entry name" value="FATTY ACID SYNTHASE"/>
    <property type="match status" value="1"/>
</dbReference>
<dbReference type="NCBIfam" id="TIGR01733">
    <property type="entry name" value="AA-adenyl-dom"/>
    <property type="match status" value="2"/>
</dbReference>
<feature type="domain" description="Carrier" evidence="5">
    <location>
        <begin position="860"/>
        <end position="935"/>
    </location>
</feature>
<evidence type="ECO:0000256" key="4">
    <source>
        <dbReference type="SAM" id="MobiDB-lite"/>
    </source>
</evidence>
<dbReference type="Pfam" id="PF00550">
    <property type="entry name" value="PP-binding"/>
    <property type="match status" value="2"/>
</dbReference>
<dbReference type="InterPro" id="IPR020806">
    <property type="entry name" value="PKS_PP-bd"/>
</dbReference>
<evidence type="ECO:0000259" key="5">
    <source>
        <dbReference type="PROSITE" id="PS50075"/>
    </source>
</evidence>
<dbReference type="Pfam" id="PF00668">
    <property type="entry name" value="Condensation"/>
    <property type="match status" value="2"/>
</dbReference>
<feature type="region of interest" description="Disordered" evidence="4">
    <location>
        <begin position="1915"/>
        <end position="1934"/>
    </location>
</feature>
<feature type="region of interest" description="Disordered" evidence="4">
    <location>
        <begin position="1009"/>
        <end position="1041"/>
    </location>
</feature>
<feature type="region of interest" description="Disordered" evidence="4">
    <location>
        <begin position="1"/>
        <end position="150"/>
    </location>
</feature>
<reference evidence="6 7" key="1">
    <citation type="submission" date="2017-09" db="EMBL/GenBank/DDBJ databases">
        <authorList>
            <person name="Lee N."/>
            <person name="Cho B.-K."/>
        </authorList>
    </citation>
    <scope>NUCLEOTIDE SEQUENCE [LARGE SCALE GENOMIC DNA]</scope>
    <source>
        <strain evidence="6 7">ATCC 19740</strain>
    </source>
</reference>
<dbReference type="SUPFAM" id="SSF47336">
    <property type="entry name" value="ACP-like"/>
    <property type="match status" value="2"/>
</dbReference>
<evidence type="ECO:0000313" key="6">
    <source>
        <dbReference type="EMBL" id="QEV33248.1"/>
    </source>
</evidence>
<keyword evidence="7" id="KW-1185">Reference proteome</keyword>
<feature type="region of interest" description="Disordered" evidence="4">
    <location>
        <begin position="2006"/>
        <end position="2042"/>
    </location>
</feature>
<feature type="region of interest" description="Disordered" evidence="4">
    <location>
        <begin position="237"/>
        <end position="265"/>
    </location>
</feature>
<dbReference type="Proteomes" id="UP000326029">
    <property type="component" value="Chromosome"/>
</dbReference>
<dbReference type="InterPro" id="IPR045851">
    <property type="entry name" value="AMP-bd_C_sf"/>
</dbReference>
<feature type="compositionally biased region" description="Basic residues" evidence="4">
    <location>
        <begin position="2023"/>
        <end position="2042"/>
    </location>
</feature>